<sequence length="635" mass="71620">MDVDSEPLNSQENVEDCLMTGVEENVNCTCDCGGSSSKCIVVTADDIINQTFETSDAAYNLYVRYARCVGFGVRKGDIARGKDGTQRRRRFFFCNKEGKRADKYISNLNRNKEHKALTRTGCESMLAVYFDTKTSAWRVKKLVEKHNHDLVPQCLVHLIPNHRGMNEAQKAQANTMHDNGLPSSKIMGLMVGQAGGYANVGFTKKDLNNHIERIRRAKLIEYWENMIKKYGLEENEWVLDEYQKRKSWASAYLRDKFCAGFRTTSRCEGINNFIKRFIGIRQSLLELVQNLEHALRDYRHNELVSQFKTVYGEPVLTTHLAALELCAANFYTREMFGKVKTEIEGVAALDVINEENISTTVVLKVKEYYRGQHIYTVLYERNTENMECECSKWSSEGISCSHMFCAMKRIGLQKLPETLLLRRWSKDAKKYPDESLAGSTVQDGERDFLMRYGALSVAATWMVFLGAQDGPSFHDTMNEVSRLTKTLEQKSCLKRGTRDSPMPNFVGDPSVVKTKGAPKGKKESRKRRCTKCNNAGHVKNNCPVKNEGDNLGDKISGGTQASFGAEEELLKDPMTSQDTSAVPNTEVNASVQLGFGLSDSELINSHGAPIPPYGSNQWLLQVVQQGQYLKFNGMQ</sequence>
<dbReference type="Proteomes" id="UP000289738">
    <property type="component" value="Chromosome A06"/>
</dbReference>
<feature type="compositionally biased region" description="Basic residues" evidence="5">
    <location>
        <begin position="516"/>
        <end position="527"/>
    </location>
</feature>
<dbReference type="PANTHER" id="PTHR47718:SF7">
    <property type="entry name" value="PROTEIN FAR1-RELATED SEQUENCE"/>
    <property type="match status" value="1"/>
</dbReference>
<protein>
    <submittedName>
        <fullName evidence="8">Uncharacterized protein</fullName>
    </submittedName>
</protein>
<dbReference type="GO" id="GO:0008270">
    <property type="term" value="F:zinc ion binding"/>
    <property type="evidence" value="ECO:0007669"/>
    <property type="project" value="UniProtKB-KW"/>
</dbReference>
<name>A0A445CJN4_ARAHY</name>
<gene>
    <name evidence="8" type="ORF">Ahy_A06g026178</name>
</gene>
<organism evidence="8 9">
    <name type="scientific">Arachis hypogaea</name>
    <name type="common">Peanut</name>
    <dbReference type="NCBI Taxonomy" id="3818"/>
    <lineage>
        <taxon>Eukaryota</taxon>
        <taxon>Viridiplantae</taxon>
        <taxon>Streptophyta</taxon>
        <taxon>Embryophyta</taxon>
        <taxon>Tracheophyta</taxon>
        <taxon>Spermatophyta</taxon>
        <taxon>Magnoliopsida</taxon>
        <taxon>eudicotyledons</taxon>
        <taxon>Gunneridae</taxon>
        <taxon>Pentapetalae</taxon>
        <taxon>rosids</taxon>
        <taxon>fabids</taxon>
        <taxon>Fabales</taxon>
        <taxon>Fabaceae</taxon>
        <taxon>Papilionoideae</taxon>
        <taxon>50 kb inversion clade</taxon>
        <taxon>dalbergioids sensu lato</taxon>
        <taxon>Dalbergieae</taxon>
        <taxon>Pterocarpus clade</taxon>
        <taxon>Arachis</taxon>
    </lineage>
</organism>
<evidence type="ECO:0000256" key="2">
    <source>
        <dbReference type="ARBA" id="ARBA00022771"/>
    </source>
</evidence>
<proteinExistence type="predicted"/>
<dbReference type="SUPFAM" id="SSF57756">
    <property type="entry name" value="Retrovirus zinc finger-like domains"/>
    <property type="match status" value="1"/>
</dbReference>
<evidence type="ECO:0000313" key="9">
    <source>
        <dbReference type="Proteomes" id="UP000289738"/>
    </source>
</evidence>
<dbReference type="InterPro" id="IPR004330">
    <property type="entry name" value="FAR1_DNA_bnd_dom"/>
</dbReference>
<dbReference type="AlphaFoldDB" id="A0A445CJN4"/>
<feature type="domain" description="CCHC-type" evidence="6">
    <location>
        <begin position="527"/>
        <end position="543"/>
    </location>
</feature>
<dbReference type="EMBL" id="SDMP01000006">
    <property type="protein sequence ID" value="RYR51131.1"/>
    <property type="molecule type" value="Genomic_DNA"/>
</dbReference>
<dbReference type="GO" id="GO:0003676">
    <property type="term" value="F:nucleic acid binding"/>
    <property type="evidence" value="ECO:0007669"/>
    <property type="project" value="InterPro"/>
</dbReference>
<accession>A0A445CJN4</accession>
<keyword evidence="3" id="KW-0862">Zinc</keyword>
<dbReference type="InterPro" id="IPR036875">
    <property type="entry name" value="Znf_CCHC_sf"/>
</dbReference>
<dbReference type="InterPro" id="IPR006564">
    <property type="entry name" value="Znf_PMZ"/>
</dbReference>
<evidence type="ECO:0000256" key="5">
    <source>
        <dbReference type="SAM" id="MobiDB-lite"/>
    </source>
</evidence>
<keyword evidence="1" id="KW-0479">Metal-binding</keyword>
<feature type="domain" description="SWIM-type" evidence="7">
    <location>
        <begin position="375"/>
        <end position="411"/>
    </location>
</feature>
<evidence type="ECO:0000256" key="4">
    <source>
        <dbReference type="PROSITE-ProRule" id="PRU00047"/>
    </source>
</evidence>
<dbReference type="PROSITE" id="PS50966">
    <property type="entry name" value="ZF_SWIM"/>
    <property type="match status" value="1"/>
</dbReference>
<dbReference type="InterPro" id="IPR001878">
    <property type="entry name" value="Znf_CCHC"/>
</dbReference>
<dbReference type="PANTHER" id="PTHR47718">
    <property type="entry name" value="OS01G0519700 PROTEIN"/>
    <property type="match status" value="1"/>
</dbReference>
<keyword evidence="2 4" id="KW-0863">Zinc-finger</keyword>
<evidence type="ECO:0000256" key="1">
    <source>
        <dbReference type="ARBA" id="ARBA00022723"/>
    </source>
</evidence>
<evidence type="ECO:0000259" key="7">
    <source>
        <dbReference type="PROSITE" id="PS50966"/>
    </source>
</evidence>
<evidence type="ECO:0000259" key="6">
    <source>
        <dbReference type="PROSITE" id="PS50158"/>
    </source>
</evidence>
<comment type="caution">
    <text evidence="8">The sequence shown here is derived from an EMBL/GenBank/DDBJ whole genome shotgun (WGS) entry which is preliminary data.</text>
</comment>
<dbReference type="STRING" id="3818.A0A445CJN4"/>
<reference evidence="8 9" key="1">
    <citation type="submission" date="2019-01" db="EMBL/GenBank/DDBJ databases">
        <title>Sequencing of cultivated peanut Arachis hypogaea provides insights into genome evolution and oil improvement.</title>
        <authorList>
            <person name="Chen X."/>
        </authorList>
    </citation>
    <scope>NUCLEOTIDE SEQUENCE [LARGE SCALE GENOMIC DNA]</scope>
    <source>
        <strain evidence="9">cv. Fuhuasheng</strain>
        <tissue evidence="8">Leaves</tissue>
    </source>
</reference>
<dbReference type="SMART" id="SM00575">
    <property type="entry name" value="ZnF_PMZ"/>
    <property type="match status" value="1"/>
</dbReference>
<feature type="region of interest" description="Disordered" evidence="5">
    <location>
        <begin position="494"/>
        <end position="527"/>
    </location>
</feature>
<dbReference type="InterPro" id="IPR007527">
    <property type="entry name" value="Znf_SWIM"/>
</dbReference>
<evidence type="ECO:0000256" key="3">
    <source>
        <dbReference type="ARBA" id="ARBA00022833"/>
    </source>
</evidence>
<dbReference type="Pfam" id="PF03101">
    <property type="entry name" value="FAR1"/>
    <property type="match status" value="1"/>
</dbReference>
<evidence type="ECO:0000313" key="8">
    <source>
        <dbReference type="EMBL" id="RYR51131.1"/>
    </source>
</evidence>
<dbReference type="PROSITE" id="PS50158">
    <property type="entry name" value="ZF_CCHC"/>
    <property type="match status" value="1"/>
</dbReference>
<keyword evidence="9" id="KW-1185">Reference proteome</keyword>